<gene>
    <name evidence="2" type="ORF">C8D78_3600</name>
</gene>
<dbReference type="GO" id="GO:0016301">
    <property type="term" value="F:kinase activity"/>
    <property type="evidence" value="ECO:0007669"/>
    <property type="project" value="UniProtKB-KW"/>
</dbReference>
<keyword evidence="2" id="KW-0808">Transferase</keyword>
<dbReference type="Proteomes" id="UP000276055">
    <property type="component" value="Unassembled WGS sequence"/>
</dbReference>
<dbReference type="Pfam" id="PF01636">
    <property type="entry name" value="APH"/>
    <property type="match status" value="1"/>
</dbReference>
<dbReference type="AlphaFoldDB" id="A0A495E7C3"/>
<name>A0A495E7C3_9MICC</name>
<keyword evidence="2" id="KW-0418">Kinase</keyword>
<protein>
    <submittedName>
        <fullName evidence="2">Aminoglycoside/choline kinase family phosphotransferase</fullName>
    </submittedName>
</protein>
<feature type="domain" description="Aminoglycoside phosphotransferase" evidence="1">
    <location>
        <begin position="95"/>
        <end position="283"/>
    </location>
</feature>
<dbReference type="InterPro" id="IPR011009">
    <property type="entry name" value="Kinase-like_dom_sf"/>
</dbReference>
<comment type="caution">
    <text evidence="2">The sequence shown here is derived from an EMBL/GenBank/DDBJ whole genome shotgun (WGS) entry which is preliminary data.</text>
</comment>
<evidence type="ECO:0000313" key="3">
    <source>
        <dbReference type="Proteomes" id="UP000276055"/>
    </source>
</evidence>
<accession>A0A495E7C3</accession>
<dbReference type="RefSeq" id="WP_120955204.1">
    <property type="nucleotide sequence ID" value="NZ_RBIR01000011.1"/>
</dbReference>
<dbReference type="SUPFAM" id="SSF56112">
    <property type="entry name" value="Protein kinase-like (PK-like)"/>
    <property type="match status" value="1"/>
</dbReference>
<organism evidence="2 3">
    <name type="scientific">Arthrobacter oryzae</name>
    <dbReference type="NCBI Taxonomy" id="409290"/>
    <lineage>
        <taxon>Bacteria</taxon>
        <taxon>Bacillati</taxon>
        <taxon>Actinomycetota</taxon>
        <taxon>Actinomycetes</taxon>
        <taxon>Micrococcales</taxon>
        <taxon>Micrococcaceae</taxon>
        <taxon>Arthrobacter</taxon>
    </lineage>
</organism>
<evidence type="ECO:0000259" key="1">
    <source>
        <dbReference type="Pfam" id="PF01636"/>
    </source>
</evidence>
<sequence length="374" mass="40351">MSWHPPVPRSAVDSSGQTWRIHRVWPDSTVGDYILEVVAPGQAGVQGGVLRGGAFELLSEDDPGLPSLRAEARHGELVSYRPHMRAVVRTDAGYIKVFPPGGAIVPAERCAQTELLLAPGTFTAPRVLRNSPDVIVFSAVPGRPLGDLGDDTAGLSDGELDRLWERWQHAWTAQVGSTAGHAALAALPVHSPEVEVADLRRWVNRWLRHHNDIPEASTQRDALSARADEVTRNLLRTAPDPLVWAHGDLHDKQILAAGGSSPLGLLDFDDTAQAEAALDLANLDVHLELGARVACISPDRYVAAHTRILAAAEELHVSPDRFHAYSDGVWLRLACSPFPKRSARALAVLDERAAHIPLASGYESGPPVLLGRQG</sequence>
<evidence type="ECO:0000313" key="2">
    <source>
        <dbReference type="EMBL" id="RKR12696.1"/>
    </source>
</evidence>
<proteinExistence type="predicted"/>
<dbReference type="EMBL" id="RBIR01000011">
    <property type="protein sequence ID" value="RKR12696.1"/>
    <property type="molecule type" value="Genomic_DNA"/>
</dbReference>
<dbReference type="Gene3D" id="3.90.1200.10">
    <property type="match status" value="1"/>
</dbReference>
<dbReference type="OrthoDB" id="7842280at2"/>
<reference evidence="2 3" key="1">
    <citation type="submission" date="2018-10" db="EMBL/GenBank/DDBJ databases">
        <title>Genomic Encyclopedia of Type Strains, Phase IV (KMG-IV): sequencing the most valuable type-strain genomes for metagenomic binning, comparative biology and taxonomic classification.</title>
        <authorList>
            <person name="Goeker M."/>
        </authorList>
    </citation>
    <scope>NUCLEOTIDE SEQUENCE [LARGE SCALE GENOMIC DNA]</scope>
    <source>
        <strain evidence="2 3">DSM 25586</strain>
    </source>
</reference>
<dbReference type="InterPro" id="IPR002575">
    <property type="entry name" value="Aminoglycoside_PTrfase"/>
</dbReference>